<name>A0A6A6WUT8_9PLEO</name>
<reference evidence="2" key="1">
    <citation type="journal article" date="2020" name="Stud. Mycol.">
        <title>101 Dothideomycetes genomes: a test case for predicting lifestyles and emergence of pathogens.</title>
        <authorList>
            <person name="Haridas S."/>
            <person name="Albert R."/>
            <person name="Binder M."/>
            <person name="Bloem J."/>
            <person name="Labutti K."/>
            <person name="Salamov A."/>
            <person name="Andreopoulos B."/>
            <person name="Baker S."/>
            <person name="Barry K."/>
            <person name="Bills G."/>
            <person name="Bluhm B."/>
            <person name="Cannon C."/>
            <person name="Castanera R."/>
            <person name="Culley D."/>
            <person name="Daum C."/>
            <person name="Ezra D."/>
            <person name="Gonzalez J."/>
            <person name="Henrissat B."/>
            <person name="Kuo A."/>
            <person name="Liang C."/>
            <person name="Lipzen A."/>
            <person name="Lutzoni F."/>
            <person name="Magnuson J."/>
            <person name="Mondo S."/>
            <person name="Nolan M."/>
            <person name="Ohm R."/>
            <person name="Pangilinan J."/>
            <person name="Park H.-J."/>
            <person name="Ramirez L."/>
            <person name="Alfaro M."/>
            <person name="Sun H."/>
            <person name="Tritt A."/>
            <person name="Yoshinaga Y."/>
            <person name="Zwiers L.-H."/>
            <person name="Turgeon B."/>
            <person name="Goodwin S."/>
            <person name="Spatafora J."/>
            <person name="Crous P."/>
            <person name="Grigoriev I."/>
        </authorList>
    </citation>
    <scope>NUCLEOTIDE SEQUENCE</scope>
    <source>
        <strain evidence="2">CBS 109.77</strain>
    </source>
</reference>
<dbReference type="GO" id="GO:0003677">
    <property type="term" value="F:DNA binding"/>
    <property type="evidence" value="ECO:0007669"/>
    <property type="project" value="InterPro"/>
</dbReference>
<dbReference type="OrthoDB" id="3796492at2759"/>
<feature type="non-terminal residue" evidence="2">
    <location>
        <position position="99"/>
    </location>
</feature>
<gene>
    <name evidence="2" type="ORF">K505DRAFT_193946</name>
</gene>
<dbReference type="SUPFAM" id="SSF46689">
    <property type="entry name" value="Homeodomain-like"/>
    <property type="match status" value="1"/>
</dbReference>
<dbReference type="EMBL" id="MU002292">
    <property type="protein sequence ID" value="KAF2787668.1"/>
    <property type="molecule type" value="Genomic_DNA"/>
</dbReference>
<dbReference type="AlphaFoldDB" id="A0A6A6WUT8"/>
<evidence type="ECO:0000313" key="2">
    <source>
        <dbReference type="EMBL" id="KAF2787668.1"/>
    </source>
</evidence>
<organism evidence="2 3">
    <name type="scientific">Melanomma pulvis-pyrius CBS 109.77</name>
    <dbReference type="NCBI Taxonomy" id="1314802"/>
    <lineage>
        <taxon>Eukaryota</taxon>
        <taxon>Fungi</taxon>
        <taxon>Dikarya</taxon>
        <taxon>Ascomycota</taxon>
        <taxon>Pezizomycotina</taxon>
        <taxon>Dothideomycetes</taxon>
        <taxon>Pleosporomycetidae</taxon>
        <taxon>Pleosporales</taxon>
        <taxon>Melanommataceae</taxon>
        <taxon>Melanomma</taxon>
    </lineage>
</organism>
<feature type="domain" description="HTH psq-type" evidence="1">
    <location>
        <begin position="40"/>
        <end position="76"/>
    </location>
</feature>
<accession>A0A6A6WUT8</accession>
<keyword evidence="3" id="KW-1185">Reference proteome</keyword>
<feature type="non-terminal residue" evidence="2">
    <location>
        <position position="1"/>
    </location>
</feature>
<evidence type="ECO:0000259" key="1">
    <source>
        <dbReference type="Pfam" id="PF05225"/>
    </source>
</evidence>
<dbReference type="Gene3D" id="1.10.10.60">
    <property type="entry name" value="Homeodomain-like"/>
    <property type="match status" value="1"/>
</dbReference>
<dbReference type="Pfam" id="PF05225">
    <property type="entry name" value="HTH_psq"/>
    <property type="match status" value="1"/>
</dbReference>
<sequence>NVVYKGAGHTSELATYQLFLPRELPSTMPQPTANQLPSKEARILLAIQAMDSDQSLTVRSAAAAFNVPRSTLGTRRAGIALQRDCEPKSKKLTKLEEEV</sequence>
<dbReference type="InterPro" id="IPR007889">
    <property type="entry name" value="HTH_Psq"/>
</dbReference>
<dbReference type="InterPro" id="IPR009057">
    <property type="entry name" value="Homeodomain-like_sf"/>
</dbReference>
<proteinExistence type="predicted"/>
<protein>
    <recommendedName>
        <fullName evidence="1">HTH psq-type domain-containing protein</fullName>
    </recommendedName>
</protein>
<dbReference type="Proteomes" id="UP000799757">
    <property type="component" value="Unassembled WGS sequence"/>
</dbReference>
<evidence type="ECO:0000313" key="3">
    <source>
        <dbReference type="Proteomes" id="UP000799757"/>
    </source>
</evidence>